<name>A0A921NYV7_9RHOB</name>
<feature type="signal peptide" evidence="1">
    <location>
        <begin position="1"/>
        <end position="20"/>
    </location>
</feature>
<keyword evidence="1" id="KW-0732">Signal</keyword>
<feature type="domain" description="Extensin-like C-terminal" evidence="2">
    <location>
        <begin position="52"/>
        <end position="205"/>
    </location>
</feature>
<dbReference type="AlphaFoldDB" id="A0A921NYV7"/>
<evidence type="ECO:0000259" key="2">
    <source>
        <dbReference type="Pfam" id="PF06904"/>
    </source>
</evidence>
<dbReference type="OrthoDB" id="9809788at2"/>
<feature type="chain" id="PRO_5037735373" description="Extensin-like C-terminal domain-containing protein" evidence="1">
    <location>
        <begin position="21"/>
        <end position="205"/>
    </location>
</feature>
<dbReference type="RefSeq" id="WP_159963977.1">
    <property type="nucleotide sequence ID" value="NZ_APKE01000007.1"/>
</dbReference>
<evidence type="ECO:0000256" key="1">
    <source>
        <dbReference type="SAM" id="SignalP"/>
    </source>
</evidence>
<protein>
    <recommendedName>
        <fullName evidence="2">Extensin-like C-terminal domain-containing protein</fullName>
    </recommendedName>
</protein>
<proteinExistence type="predicted"/>
<dbReference type="Pfam" id="PF06904">
    <property type="entry name" value="Extensin-like_C"/>
    <property type="match status" value="1"/>
</dbReference>
<dbReference type="Proteomes" id="UP000698242">
    <property type="component" value="Unassembled WGS sequence"/>
</dbReference>
<accession>A0A921NYV7</accession>
<keyword evidence="4" id="KW-1185">Reference proteome</keyword>
<reference evidence="3" key="1">
    <citation type="submission" date="2013-03" db="EMBL/GenBank/DDBJ databases">
        <title>Genome Sequence of the Profundibacterium mesophilum strain KAUST100406-0324T from Red Sea, a novel genus in the family Rhodobacteraceae.</title>
        <authorList>
            <person name="Essack M."/>
            <person name="Alam I."/>
            <person name="Lafi F."/>
            <person name="Alawi W."/>
            <person name="Kamanu F."/>
            <person name="Al-Suwailem A."/>
            <person name="Lee O.O."/>
            <person name="Xu Y."/>
            <person name="Bajic V."/>
            <person name="Qian P.-Y."/>
            <person name="Archer J."/>
        </authorList>
    </citation>
    <scope>NUCLEOTIDE SEQUENCE</scope>
    <source>
        <strain evidence="3">KAUST100406-0324</strain>
    </source>
</reference>
<evidence type="ECO:0000313" key="4">
    <source>
        <dbReference type="Proteomes" id="UP000698242"/>
    </source>
</evidence>
<gene>
    <name evidence="3" type="ORF">PMES_00531</name>
</gene>
<comment type="caution">
    <text evidence="3">The sequence shown here is derived from an EMBL/GenBank/DDBJ whole genome shotgun (WGS) entry which is preliminary data.</text>
</comment>
<dbReference type="EMBL" id="APKE01000007">
    <property type="protein sequence ID" value="KAF0677214.1"/>
    <property type="molecule type" value="Genomic_DNA"/>
</dbReference>
<sequence>MSVSAWRARGLALIAGAAVAGCGGDDDVVSRRGGLCGMPSLAGSVLPAVSSPVDGCGIEAPVRVEAVGGVALSPSAVLDCSAAEALATWVKTGLKPAVGRRGGGVSSIRVAADYACRTRNSRAGAKISEHGRGRAIDISALLLKDGTRIDVEQGWGERRDGALLRRLHGAACGPFGTVLGPDSDVYHRDHFHFDSASYSMGSYCR</sequence>
<evidence type="ECO:0000313" key="3">
    <source>
        <dbReference type="EMBL" id="KAF0677214.1"/>
    </source>
</evidence>
<dbReference type="PROSITE" id="PS51257">
    <property type="entry name" value="PROKAR_LIPOPROTEIN"/>
    <property type="match status" value="1"/>
</dbReference>
<organism evidence="3 4">
    <name type="scientific">Profundibacterium mesophilum KAUST100406-0324</name>
    <dbReference type="NCBI Taxonomy" id="1037889"/>
    <lineage>
        <taxon>Bacteria</taxon>
        <taxon>Pseudomonadati</taxon>
        <taxon>Pseudomonadota</taxon>
        <taxon>Alphaproteobacteria</taxon>
        <taxon>Rhodobacterales</taxon>
        <taxon>Roseobacteraceae</taxon>
        <taxon>Profundibacterium</taxon>
    </lineage>
</organism>
<dbReference type="InterPro" id="IPR009683">
    <property type="entry name" value="Extensin-like_C"/>
</dbReference>